<dbReference type="EMBL" id="AM482665">
    <property type="protein sequence ID" value="CAN81840.1"/>
    <property type="molecule type" value="Genomic_DNA"/>
</dbReference>
<proteinExistence type="predicted"/>
<dbReference type="AlphaFoldDB" id="A5C547"/>
<sequence>MPMATLPIDFRMPEIKRYKGVGCPRIHLRLYSTVMRALGLDEAQLLTLFPLSLSGTTQKCSDMSITRRELEFLRQRSEEPVFSFISRWREKAVEMIERPIERDQMCMFLRSLQPRFARHLIGMLAYLEDYGKVLLIPHILRERELLDHLRAMEACILRAFNIDDLVIIPTLDHYKYLGSHPHRRHQRTYSDLEMPLDRAFELLRATGFLVPLAPRLRRSTLSSHFRAHEFCVFHQRAGHRTDYCTSLRHTVQDLIDSGAYIEIRLLQLRFTMSDEIAPITLTTLYEMMADLTRRIERIELIFSEYPSSSREAPGVVMPLLPYLASPTSVTLGASHPRPCPYSLLQQHSSSITLATLTRSPSQLRDPPVITIPQERLHPRR</sequence>
<evidence type="ECO:0000256" key="1">
    <source>
        <dbReference type="SAM" id="MobiDB-lite"/>
    </source>
</evidence>
<reference evidence="2" key="1">
    <citation type="journal article" date="2007" name="PLoS ONE">
        <title>The first genome sequence of an elite grapevine cultivar (Pinot noir Vitis vinifera L.): coping with a highly heterozygous genome.</title>
        <authorList>
            <person name="Velasco R."/>
            <person name="Zharkikh A."/>
            <person name="Troggio M."/>
            <person name="Cartwright D.A."/>
            <person name="Cestaro A."/>
            <person name="Pruss D."/>
            <person name="Pindo M."/>
            <person name="FitzGerald L.M."/>
            <person name="Vezzulli S."/>
            <person name="Reid J."/>
            <person name="Malacarne G."/>
            <person name="Iliev D."/>
            <person name="Coppola G."/>
            <person name="Wardell B."/>
            <person name="Micheletti D."/>
            <person name="Macalma T."/>
            <person name="Facci M."/>
            <person name="Mitchell J.T."/>
            <person name="Perazzolli M."/>
            <person name="Eldredge G."/>
            <person name="Gatto P."/>
            <person name="Oyzerski R."/>
            <person name="Moretto M."/>
            <person name="Gutin N."/>
            <person name="Stefanini M."/>
            <person name="Chen Y."/>
            <person name="Segala C."/>
            <person name="Davenport C."/>
            <person name="Dematte L."/>
            <person name="Mraz A."/>
            <person name="Battilana J."/>
            <person name="Stormo K."/>
            <person name="Costa F."/>
            <person name="Tao Q."/>
            <person name="Si-Ammour A."/>
            <person name="Harkins T."/>
            <person name="Lackey A."/>
            <person name="Perbost C."/>
            <person name="Taillon B."/>
            <person name="Stella A."/>
            <person name="Solovyev V."/>
            <person name="Fawcett J.A."/>
            <person name="Sterck L."/>
            <person name="Vandepoele K."/>
            <person name="Grando S.M."/>
            <person name="Toppo S."/>
            <person name="Moser C."/>
            <person name="Lanchbury J."/>
            <person name="Bogden R."/>
            <person name="Skolnick M."/>
            <person name="Sgaramella V."/>
            <person name="Bhatnagar S.K."/>
            <person name="Fontana P."/>
            <person name="Gutin A."/>
            <person name="Van de Peer Y."/>
            <person name="Salamini F."/>
            <person name="Viola R."/>
        </authorList>
    </citation>
    <scope>NUCLEOTIDE SEQUENCE</scope>
</reference>
<name>A5C547_VITVI</name>
<accession>A5C547</accession>
<evidence type="ECO:0000313" key="2">
    <source>
        <dbReference type="EMBL" id="CAN81840.1"/>
    </source>
</evidence>
<feature type="region of interest" description="Disordered" evidence="1">
    <location>
        <begin position="361"/>
        <end position="380"/>
    </location>
</feature>
<dbReference type="PANTHER" id="PTHR33223:SF8">
    <property type="entry name" value="OS04G0172440 PROTEIN"/>
    <property type="match status" value="1"/>
</dbReference>
<evidence type="ECO:0008006" key="3">
    <source>
        <dbReference type="Google" id="ProtNLM"/>
    </source>
</evidence>
<gene>
    <name evidence="2" type="ORF">VITISV_033740</name>
</gene>
<dbReference type="PANTHER" id="PTHR33223">
    <property type="entry name" value="CCHC-TYPE DOMAIN-CONTAINING PROTEIN"/>
    <property type="match status" value="1"/>
</dbReference>
<protein>
    <recommendedName>
        <fullName evidence="3">Retrotransposon gag domain-containing protein</fullName>
    </recommendedName>
</protein>
<organism evidence="2">
    <name type="scientific">Vitis vinifera</name>
    <name type="common">Grape</name>
    <dbReference type="NCBI Taxonomy" id="29760"/>
    <lineage>
        <taxon>Eukaryota</taxon>
        <taxon>Viridiplantae</taxon>
        <taxon>Streptophyta</taxon>
        <taxon>Embryophyta</taxon>
        <taxon>Tracheophyta</taxon>
        <taxon>Spermatophyta</taxon>
        <taxon>Magnoliopsida</taxon>
        <taxon>eudicotyledons</taxon>
        <taxon>Gunneridae</taxon>
        <taxon>Pentapetalae</taxon>
        <taxon>rosids</taxon>
        <taxon>Vitales</taxon>
        <taxon>Vitaceae</taxon>
        <taxon>Viteae</taxon>
        <taxon>Vitis</taxon>
    </lineage>
</organism>